<dbReference type="AlphaFoldDB" id="A0A6G1JBW6"/>
<evidence type="ECO:0000256" key="1">
    <source>
        <dbReference type="SAM" id="MobiDB-lite"/>
    </source>
</evidence>
<reference evidence="2" key="1">
    <citation type="journal article" date="2020" name="Stud. Mycol.">
        <title>101 Dothideomycetes genomes: a test case for predicting lifestyles and emergence of pathogens.</title>
        <authorList>
            <person name="Haridas S."/>
            <person name="Albert R."/>
            <person name="Binder M."/>
            <person name="Bloem J."/>
            <person name="Labutti K."/>
            <person name="Salamov A."/>
            <person name="Andreopoulos B."/>
            <person name="Baker S."/>
            <person name="Barry K."/>
            <person name="Bills G."/>
            <person name="Bluhm B."/>
            <person name="Cannon C."/>
            <person name="Castanera R."/>
            <person name="Culley D."/>
            <person name="Daum C."/>
            <person name="Ezra D."/>
            <person name="Gonzalez J."/>
            <person name="Henrissat B."/>
            <person name="Kuo A."/>
            <person name="Liang C."/>
            <person name="Lipzen A."/>
            <person name="Lutzoni F."/>
            <person name="Magnuson J."/>
            <person name="Mondo S."/>
            <person name="Nolan M."/>
            <person name="Ohm R."/>
            <person name="Pangilinan J."/>
            <person name="Park H.-J."/>
            <person name="Ramirez L."/>
            <person name="Alfaro M."/>
            <person name="Sun H."/>
            <person name="Tritt A."/>
            <person name="Yoshinaga Y."/>
            <person name="Zwiers L.-H."/>
            <person name="Turgeon B."/>
            <person name="Goodwin S."/>
            <person name="Spatafora J."/>
            <person name="Crous P."/>
            <person name="Grigoriev I."/>
        </authorList>
    </citation>
    <scope>NUCLEOTIDE SEQUENCE</scope>
    <source>
        <strain evidence="2">CBS 122367</strain>
    </source>
</reference>
<keyword evidence="3" id="KW-1185">Reference proteome</keyword>
<accession>A0A6G1JBW6</accession>
<feature type="compositionally biased region" description="Polar residues" evidence="1">
    <location>
        <begin position="790"/>
        <end position="805"/>
    </location>
</feature>
<protein>
    <submittedName>
        <fullName evidence="2">Uncharacterized protein</fullName>
    </submittedName>
</protein>
<organism evidence="2 3">
    <name type="scientific">Lentithecium fluviatile CBS 122367</name>
    <dbReference type="NCBI Taxonomy" id="1168545"/>
    <lineage>
        <taxon>Eukaryota</taxon>
        <taxon>Fungi</taxon>
        <taxon>Dikarya</taxon>
        <taxon>Ascomycota</taxon>
        <taxon>Pezizomycotina</taxon>
        <taxon>Dothideomycetes</taxon>
        <taxon>Pleosporomycetidae</taxon>
        <taxon>Pleosporales</taxon>
        <taxon>Massarineae</taxon>
        <taxon>Lentitheciaceae</taxon>
        <taxon>Lentithecium</taxon>
    </lineage>
</organism>
<name>A0A6G1JBW6_9PLEO</name>
<feature type="region of interest" description="Disordered" evidence="1">
    <location>
        <begin position="777"/>
        <end position="821"/>
    </location>
</feature>
<proteinExistence type="predicted"/>
<dbReference type="Proteomes" id="UP000799291">
    <property type="component" value="Unassembled WGS sequence"/>
</dbReference>
<sequence length="821" mass="91820">MPILPLPRTSLASIVCPSTPFLAPRLLRTPAFLASVPSRYSTPHGVRHSSTSTEPQIRKTWSIAKHKRAAVYKNGKDGYREGQREGKWKSAHAERDLLRQQLRDACQAVALKPVLDLYPGLVALGALTSKDTMRIAQALHVRVRNMRLADVGMEDILVFMQRLISDIQSGVLPPHPYAHVHLLGIYKECEKYQEGFAFWQWLVDKDETFTTQAVYGAAIELMAYGGILPPSELEDLFVDALKRFPGTFAEYHLSPNAVVPDRSQPVTMADIPMLLLQGILTARVLAGDWRNAYLALDTALRLFPAQVPKRFFELFMTHRPLSEAYTAFLVACRTGVLFKPSHLTGLMKQIRMGLVNATLRERLTALRAAANATYAYLEAGGTLQPVHVSSFLRFFEVVYPLGRPGEDYVEEDAQIRNTLVTAAHEVVSTLIQAGMPPQTEAFTALIHLSGMFQVPNLLQVCLQDIETARLELGEVHLRIIIEAAGRLRNKEIVQKYWTLLVSNAEKEGKPADYSDWMTLVRACSRGGFTDYFKEQLWEYDHALSNALKLRLTYHAETQERTRGSPKKDMDLAAFDAEMGALRDQVRNIVAVVMCGQPLDLRKTPFYMSLDPRREPLGSLENLRTVYDELSTDPHQPVPPSASPALSPTGIPLDELRFQNWVSVLEMMGEARALDDNDRLPRGDPKKKATVPFGRPALDGLPLDLESLRTMIKNLRSGSFRKVENDFVRIKKFHTADSQPMQASRNPSCDSAVEGLAKSPSLRYYLSLESDHEAPAKLLNNKGREPREPSELSTSQNPPTVQSSADWTELPESTPDTNSSAS</sequence>
<gene>
    <name evidence="2" type="ORF">K458DRAFT_467625</name>
</gene>
<evidence type="ECO:0000313" key="3">
    <source>
        <dbReference type="Proteomes" id="UP000799291"/>
    </source>
</evidence>
<dbReference type="EMBL" id="MU005574">
    <property type="protein sequence ID" value="KAF2688026.1"/>
    <property type="molecule type" value="Genomic_DNA"/>
</dbReference>
<dbReference type="OrthoDB" id="185373at2759"/>
<evidence type="ECO:0000313" key="2">
    <source>
        <dbReference type="EMBL" id="KAF2688026.1"/>
    </source>
</evidence>